<protein>
    <submittedName>
        <fullName evidence="1">HEAT repeat domain-containing protein</fullName>
    </submittedName>
</protein>
<reference evidence="1" key="1">
    <citation type="journal article" date="2020" name="mSystems">
        <title>Genome- and Community-Level Interaction Insights into Carbon Utilization and Element Cycling Functions of Hydrothermarchaeota in Hydrothermal Sediment.</title>
        <authorList>
            <person name="Zhou Z."/>
            <person name="Liu Y."/>
            <person name="Xu W."/>
            <person name="Pan J."/>
            <person name="Luo Z.H."/>
            <person name="Li M."/>
        </authorList>
    </citation>
    <scope>NUCLEOTIDE SEQUENCE [LARGE SCALE GENOMIC DNA]</scope>
    <source>
        <strain evidence="1">HyVt-96</strain>
    </source>
</reference>
<name>A0A7V5HNZ9_UNCW3</name>
<dbReference type="Gene3D" id="1.25.10.10">
    <property type="entry name" value="Leucine-rich Repeat Variant"/>
    <property type="match status" value="1"/>
</dbReference>
<dbReference type="EMBL" id="DRTX01000188">
    <property type="protein sequence ID" value="HHF53440.1"/>
    <property type="molecule type" value="Genomic_DNA"/>
</dbReference>
<dbReference type="InterPro" id="IPR011989">
    <property type="entry name" value="ARM-like"/>
</dbReference>
<dbReference type="SUPFAM" id="SSF48371">
    <property type="entry name" value="ARM repeat"/>
    <property type="match status" value="1"/>
</dbReference>
<dbReference type="Proteomes" id="UP000886050">
    <property type="component" value="Unassembled WGS sequence"/>
</dbReference>
<gene>
    <name evidence="1" type="ORF">ENL43_03650</name>
</gene>
<sequence length="769" mass="86642">SFVKIPPEEYDSLLRFSISFFVDEDDTQDVEYYKEVLKKYGFYVDSVGFDIKNLLRLATKVDKRKLESSFIQFLNLVEWMSKTTFSDTLIYSPFGKIFIGGEGDNEYYVNEYAVIIDRSGNDRYIFKKPDLHSNIISVIIDLKGNDRYNTEGGFFGPASGFFSLSAIIDSSGNDEYRGSYISLASGIFGVGLIEDIRGEDRYEGKTCSEGAGFFGLGMLVDRGGNDIYLSTFEAQAFSSTMGVGILCDYEGDDIYYAGGRYIHHPLLPDQFRSFAQGFSIGIRNHASGGISILFDKNGNDVYYSEVYAQGASYWYSLGALVDLEGNDTYHAAEYAQGAGIHLSSGILIDSTGNDMYYSRFGPSQGEGHDYSVGILIDMEGDDSYTVSGGQGVGLNNSCGIFVDFSGNDYYTSREAYGQSGANWARGSIGIGIFEDLGGEDIYRKGGLAENNFVWLTNTGSVGIDTFWFPSPRPAYEMKPIDIDFDTLDIPELFKIASLWQVRENARKVKIAREKLKERLDEAIDYIFKEKINTDKVLELRAIKAICSKNSEKVRPYILKTLGTKNDTVLRNLIWLTGEIRDTSLIDTFFRFKDHKNYRIRAQLATSIGKLKYRRGLPTLYELMHDNTQAVKIRAIESIGNIGLKESVDTLITLLTENNHFVVQAALVHSLAKIKDGVSQKIIKKFKNYPDIRWLKALDLREPSKDSVVVKQVLVSIMDTIKNPVKRGYIFKILAKYKSKGIKTLFEIQREKEVNPFVLKVINDYLKKEE</sequence>
<comment type="caution">
    <text evidence="1">The sequence shown here is derived from an EMBL/GenBank/DDBJ whole genome shotgun (WGS) entry which is preliminary data.</text>
</comment>
<dbReference type="AlphaFoldDB" id="A0A7V5HNZ9"/>
<proteinExistence type="predicted"/>
<dbReference type="InterPro" id="IPR016024">
    <property type="entry name" value="ARM-type_fold"/>
</dbReference>
<dbReference type="Pfam" id="PF13646">
    <property type="entry name" value="HEAT_2"/>
    <property type="match status" value="1"/>
</dbReference>
<accession>A0A7V5HNZ9</accession>
<organism evidence="1">
    <name type="scientific">candidate division WOR-3 bacterium</name>
    <dbReference type="NCBI Taxonomy" id="2052148"/>
    <lineage>
        <taxon>Bacteria</taxon>
        <taxon>Bacteria division WOR-3</taxon>
    </lineage>
</organism>
<evidence type="ECO:0000313" key="1">
    <source>
        <dbReference type="EMBL" id="HHF53440.1"/>
    </source>
</evidence>
<feature type="non-terminal residue" evidence="1">
    <location>
        <position position="1"/>
    </location>
</feature>